<proteinExistence type="predicted"/>
<feature type="domain" description="ATP-grasp" evidence="5">
    <location>
        <begin position="120"/>
        <end position="329"/>
    </location>
</feature>
<keyword evidence="1" id="KW-0436">Ligase</keyword>
<dbReference type="GO" id="GO:0046872">
    <property type="term" value="F:metal ion binding"/>
    <property type="evidence" value="ECO:0007669"/>
    <property type="project" value="InterPro"/>
</dbReference>
<dbReference type="Gene3D" id="3.30.470.20">
    <property type="entry name" value="ATP-grasp fold, B domain"/>
    <property type="match status" value="1"/>
</dbReference>
<dbReference type="PANTHER" id="PTHR43585">
    <property type="entry name" value="FUMIPYRROLE BIOSYNTHESIS PROTEIN C"/>
    <property type="match status" value="1"/>
</dbReference>
<sequence>MQKRNTVLFIDHISLTASQSISDYNRKIKDQDSQLKIAVIRDARSNRQQKTDFDYIVCDFSKPLRLAKALAPYQEKLLAVTCTGDKNIADFAKVIPYVPYLRTPTEKSLQWSVDKVAMRQHFLNYDKKISPNFLVVTDDSKETIKKIKKEIRFPLVIKPASLGASIWVTNCFHEEELIQSLHKIFKHLHIAYKKDKRAEIPKILVEEFMEGTLYSIDAYVSSRGTITFCPMVQVKTGKEIGFDDFFGYQQMTPTTLKQKSIEAAQEVAAKGIHALNLRSTSAHVEIIKTEDGFKIVEIGPRIGGFRHYLYELSYGMDHSLNDIFIRVPTKIRVPKKVKGYSVAMKFFAKKEGRLKKLSGAKKIKELASYSKLTINKKPGDMCHYAKNGGRSVCNLTMFNPSRSELLADIRRAESHLKIIT</sequence>
<gene>
    <name evidence="6" type="ORF">UT42_C0003G0003</name>
</gene>
<reference evidence="6 7" key="1">
    <citation type="journal article" date="2015" name="Nature">
        <title>rRNA introns, odd ribosomes, and small enigmatic genomes across a large radiation of phyla.</title>
        <authorList>
            <person name="Brown C.T."/>
            <person name="Hug L.A."/>
            <person name="Thomas B.C."/>
            <person name="Sharon I."/>
            <person name="Castelle C.J."/>
            <person name="Singh A."/>
            <person name="Wilkins M.J."/>
            <person name="Williams K.H."/>
            <person name="Banfield J.F."/>
        </authorList>
    </citation>
    <scope>NUCLEOTIDE SEQUENCE [LARGE SCALE GENOMIC DNA]</scope>
</reference>
<dbReference type="Pfam" id="PF13535">
    <property type="entry name" value="ATP-grasp_4"/>
    <property type="match status" value="1"/>
</dbReference>
<dbReference type="InterPro" id="IPR011761">
    <property type="entry name" value="ATP-grasp"/>
</dbReference>
<dbReference type="Proteomes" id="UP000034048">
    <property type="component" value="Unassembled WGS sequence"/>
</dbReference>
<evidence type="ECO:0000313" key="6">
    <source>
        <dbReference type="EMBL" id="KKR15376.1"/>
    </source>
</evidence>
<dbReference type="EMBL" id="LBWS01000003">
    <property type="protein sequence ID" value="KKR15376.1"/>
    <property type="molecule type" value="Genomic_DNA"/>
</dbReference>
<accession>A0A0G0NRG2</accession>
<dbReference type="GO" id="GO:0005524">
    <property type="term" value="F:ATP binding"/>
    <property type="evidence" value="ECO:0007669"/>
    <property type="project" value="UniProtKB-UniRule"/>
</dbReference>
<dbReference type="PANTHER" id="PTHR43585:SF2">
    <property type="entry name" value="ATP-GRASP ENZYME FSQD"/>
    <property type="match status" value="1"/>
</dbReference>
<keyword evidence="3 4" id="KW-0067">ATP-binding</keyword>
<keyword evidence="2 4" id="KW-0547">Nucleotide-binding</keyword>
<evidence type="ECO:0000313" key="7">
    <source>
        <dbReference type="Proteomes" id="UP000034048"/>
    </source>
</evidence>
<evidence type="ECO:0000256" key="4">
    <source>
        <dbReference type="PROSITE-ProRule" id="PRU00409"/>
    </source>
</evidence>
<dbReference type="InterPro" id="IPR052032">
    <property type="entry name" value="ATP-dep_AA_Ligase"/>
</dbReference>
<evidence type="ECO:0000259" key="5">
    <source>
        <dbReference type="PROSITE" id="PS50975"/>
    </source>
</evidence>
<evidence type="ECO:0000256" key="1">
    <source>
        <dbReference type="ARBA" id="ARBA00022598"/>
    </source>
</evidence>
<comment type="caution">
    <text evidence="6">The sequence shown here is derived from an EMBL/GenBank/DDBJ whole genome shotgun (WGS) entry which is preliminary data.</text>
</comment>
<dbReference type="SUPFAM" id="SSF56059">
    <property type="entry name" value="Glutathione synthetase ATP-binding domain-like"/>
    <property type="match status" value="1"/>
</dbReference>
<dbReference type="PROSITE" id="PS50975">
    <property type="entry name" value="ATP_GRASP"/>
    <property type="match status" value="1"/>
</dbReference>
<dbReference type="GO" id="GO:0016874">
    <property type="term" value="F:ligase activity"/>
    <property type="evidence" value="ECO:0007669"/>
    <property type="project" value="UniProtKB-KW"/>
</dbReference>
<dbReference type="AlphaFoldDB" id="A0A0G0NRG2"/>
<protein>
    <recommendedName>
        <fullName evidence="5">ATP-grasp domain-containing protein</fullName>
    </recommendedName>
</protein>
<evidence type="ECO:0000256" key="2">
    <source>
        <dbReference type="ARBA" id="ARBA00022741"/>
    </source>
</evidence>
<evidence type="ECO:0000256" key="3">
    <source>
        <dbReference type="ARBA" id="ARBA00022840"/>
    </source>
</evidence>
<organism evidence="6 7">
    <name type="scientific">Candidatus Falkowbacteria bacterium GW2011_GWA2_39_24</name>
    <dbReference type="NCBI Taxonomy" id="1618634"/>
    <lineage>
        <taxon>Bacteria</taxon>
        <taxon>Candidatus Falkowiibacteriota</taxon>
    </lineage>
</organism>
<name>A0A0G0NRG2_9BACT</name>